<dbReference type="InterPro" id="IPR033010">
    <property type="entry name" value="Cdc20/Fizzy"/>
</dbReference>
<dbReference type="GO" id="GO:0031145">
    <property type="term" value="P:anaphase-promoting complex-dependent catabolic process"/>
    <property type="evidence" value="ECO:0007669"/>
    <property type="project" value="TreeGrafter"/>
</dbReference>
<evidence type="ECO:0000256" key="3">
    <source>
        <dbReference type="ARBA" id="ARBA00022618"/>
    </source>
</evidence>
<dbReference type="PROSITE" id="PS00678">
    <property type="entry name" value="WD_REPEATS_1"/>
    <property type="match status" value="1"/>
</dbReference>
<dbReference type="UniPathway" id="UPA00143"/>
<dbReference type="PANTHER" id="PTHR19918:SF43">
    <property type="entry name" value="CELL DIVISION CYCLE 20.2, COFACTOR OF APC COMPLEX-LIKE ISOFORM X2"/>
    <property type="match status" value="1"/>
</dbReference>
<reference evidence="9 10" key="1">
    <citation type="journal article" date="2014" name="PLoS ONE">
        <title>Global Analysis of Gene Expression Profiles in Physic Nut (Jatropha curcas L.) Seedlings Exposed to Salt Stress.</title>
        <authorList>
            <person name="Zhang L."/>
            <person name="Zhang C."/>
            <person name="Wu P."/>
            <person name="Chen Y."/>
            <person name="Li M."/>
            <person name="Jiang H."/>
            <person name="Wu G."/>
        </authorList>
    </citation>
    <scope>NUCLEOTIDE SEQUENCE [LARGE SCALE GENOMIC DNA]</scope>
    <source>
        <strain evidence="10">cv. GZQX0401</strain>
        <tissue evidence="9">Young leaves</tissue>
    </source>
</reference>
<dbReference type="PANTHER" id="PTHR19918">
    <property type="entry name" value="CELL DIVISION CYCLE 20 CDC20 FIZZY -RELATED"/>
    <property type="match status" value="1"/>
</dbReference>
<dbReference type="InterPro" id="IPR019775">
    <property type="entry name" value="WD40_repeat_CS"/>
</dbReference>
<dbReference type="SMART" id="SM00320">
    <property type="entry name" value="WD40"/>
    <property type="match status" value="5"/>
</dbReference>
<dbReference type="PROSITE" id="PS50294">
    <property type="entry name" value="WD_REPEATS_REGION"/>
    <property type="match status" value="2"/>
</dbReference>
<dbReference type="InterPro" id="IPR056150">
    <property type="entry name" value="WD40_CDC20-Fz"/>
</dbReference>
<proteinExistence type="inferred from homology"/>
<feature type="repeat" description="WD" evidence="7">
    <location>
        <begin position="349"/>
        <end position="382"/>
    </location>
</feature>
<evidence type="ECO:0000256" key="5">
    <source>
        <dbReference type="ARBA" id="ARBA00022776"/>
    </source>
</evidence>
<dbReference type="GO" id="GO:0016567">
    <property type="term" value="P:protein ubiquitination"/>
    <property type="evidence" value="ECO:0007669"/>
    <property type="project" value="UniProtKB-UniPathway"/>
</dbReference>
<evidence type="ECO:0000256" key="6">
    <source>
        <dbReference type="ARBA" id="ARBA00023306"/>
    </source>
</evidence>
<feature type="domain" description="CDC20/Fizzy WD40" evidence="8">
    <location>
        <begin position="133"/>
        <end position="331"/>
    </location>
</feature>
<keyword evidence="4" id="KW-0677">Repeat</keyword>
<evidence type="ECO:0000259" key="8">
    <source>
        <dbReference type="Pfam" id="PF24807"/>
    </source>
</evidence>
<dbReference type="Pfam" id="PF00400">
    <property type="entry name" value="WD40"/>
    <property type="match status" value="1"/>
</dbReference>
<organism evidence="9 10">
    <name type="scientific">Jatropha curcas</name>
    <name type="common">Barbados nut</name>
    <dbReference type="NCBI Taxonomy" id="180498"/>
    <lineage>
        <taxon>Eukaryota</taxon>
        <taxon>Viridiplantae</taxon>
        <taxon>Streptophyta</taxon>
        <taxon>Embryophyta</taxon>
        <taxon>Tracheophyta</taxon>
        <taxon>Spermatophyta</taxon>
        <taxon>Magnoliopsida</taxon>
        <taxon>eudicotyledons</taxon>
        <taxon>Gunneridae</taxon>
        <taxon>Pentapetalae</taxon>
        <taxon>rosids</taxon>
        <taxon>fabids</taxon>
        <taxon>Malpighiales</taxon>
        <taxon>Euphorbiaceae</taxon>
        <taxon>Crotonoideae</taxon>
        <taxon>Jatropheae</taxon>
        <taxon>Jatropha</taxon>
    </lineage>
</organism>
<dbReference type="InterPro" id="IPR036322">
    <property type="entry name" value="WD40_repeat_dom_sf"/>
</dbReference>
<dbReference type="GO" id="GO:0051301">
    <property type="term" value="P:cell division"/>
    <property type="evidence" value="ECO:0007669"/>
    <property type="project" value="UniProtKB-KW"/>
</dbReference>
<name>A0A067JF15_JATCU</name>
<protein>
    <recommendedName>
        <fullName evidence="8">CDC20/Fizzy WD40 domain-containing protein</fullName>
    </recommendedName>
</protein>
<dbReference type="STRING" id="180498.A0A067JF15"/>
<dbReference type="GO" id="GO:0005680">
    <property type="term" value="C:anaphase-promoting complex"/>
    <property type="evidence" value="ECO:0007669"/>
    <property type="project" value="TreeGrafter"/>
</dbReference>
<dbReference type="Proteomes" id="UP000027138">
    <property type="component" value="Unassembled WGS sequence"/>
</dbReference>
<dbReference type="PROSITE" id="PS50082">
    <property type="entry name" value="WD_REPEATS_2"/>
    <property type="match status" value="2"/>
</dbReference>
<keyword evidence="5" id="KW-0498">Mitosis</keyword>
<dbReference type="SUPFAM" id="SSF50978">
    <property type="entry name" value="WD40 repeat-like"/>
    <property type="match status" value="1"/>
</dbReference>
<gene>
    <name evidence="9" type="ORF">JCGZ_26332</name>
</gene>
<accession>A0A067JF15</accession>
<keyword evidence="2 7" id="KW-0853">WD repeat</keyword>
<dbReference type="GO" id="GO:0010997">
    <property type="term" value="F:anaphase-promoting complex binding"/>
    <property type="evidence" value="ECO:0007669"/>
    <property type="project" value="InterPro"/>
</dbReference>
<feature type="repeat" description="WD" evidence="7">
    <location>
        <begin position="261"/>
        <end position="293"/>
    </location>
</feature>
<comment type="similarity">
    <text evidence="1">Belongs to the WD repeat CDC20/Fizzy family.</text>
</comment>
<sequence length="408" mass="46283">MDHSEKTIVQSDWYIPRRLHDSPTKYDFPGDRFIPNRSLMNLDQAHSLLTNRTKELPNSKFSESYRQKLIESLNLDTEGRPFRMLVFRGSPKSSKRCINHIDEMRAEAEEALRNSTKKYECRRQLPKKEARVLDAPQIKNDYYLNMIDWGKNNILAVALGQTLYLWNSENKNIVNLLEVQDDNDYPSSVAWSENSRSLAVGYMCSKLQIWDTETSKCICYLEGHKGRVAALSWNGHTLTSGSQDKSIINHDVRMRHPTSSMQAHTEEVCGLKWSREGNVLASGGNENNIYIWEASKLSSSNFLHRFTEHKAAVKALAWCPYQFNVLASGGDLCIGVEQTSQGVIKWTWIRSHSSRVIGLSQSPDGLTVVSAGGDETLRFWEIFGPASNKNSGFSDLDSLLSLKTSPIR</sequence>
<evidence type="ECO:0000313" key="10">
    <source>
        <dbReference type="Proteomes" id="UP000027138"/>
    </source>
</evidence>
<keyword evidence="10" id="KW-1185">Reference proteome</keyword>
<dbReference type="AlphaFoldDB" id="A0A067JF15"/>
<dbReference type="OrthoDB" id="10263272at2759"/>
<dbReference type="EMBL" id="KK915447">
    <property type="protein sequence ID" value="KDP22501.1"/>
    <property type="molecule type" value="Genomic_DNA"/>
</dbReference>
<evidence type="ECO:0000313" key="9">
    <source>
        <dbReference type="EMBL" id="KDP22501.1"/>
    </source>
</evidence>
<dbReference type="InterPro" id="IPR015943">
    <property type="entry name" value="WD40/YVTN_repeat-like_dom_sf"/>
</dbReference>
<dbReference type="Gene3D" id="2.130.10.10">
    <property type="entry name" value="YVTN repeat-like/Quinoprotein amine dehydrogenase"/>
    <property type="match status" value="1"/>
</dbReference>
<evidence type="ECO:0000256" key="4">
    <source>
        <dbReference type="ARBA" id="ARBA00022737"/>
    </source>
</evidence>
<dbReference type="InterPro" id="IPR001680">
    <property type="entry name" value="WD40_rpt"/>
</dbReference>
<keyword evidence="6" id="KW-0131">Cell cycle</keyword>
<dbReference type="GO" id="GO:1905786">
    <property type="term" value="P:positive regulation of anaphase-promoting complex-dependent catabolic process"/>
    <property type="evidence" value="ECO:0007669"/>
    <property type="project" value="TreeGrafter"/>
</dbReference>
<dbReference type="Pfam" id="PF24807">
    <property type="entry name" value="WD40_CDC20-Fz"/>
    <property type="match status" value="1"/>
</dbReference>
<evidence type="ECO:0000256" key="2">
    <source>
        <dbReference type="ARBA" id="ARBA00022574"/>
    </source>
</evidence>
<evidence type="ECO:0000256" key="7">
    <source>
        <dbReference type="PROSITE-ProRule" id="PRU00221"/>
    </source>
</evidence>
<keyword evidence="3" id="KW-0132">Cell division</keyword>
<dbReference type="GO" id="GO:1990757">
    <property type="term" value="F:ubiquitin ligase activator activity"/>
    <property type="evidence" value="ECO:0007669"/>
    <property type="project" value="TreeGrafter"/>
</dbReference>
<evidence type="ECO:0000256" key="1">
    <source>
        <dbReference type="ARBA" id="ARBA00006445"/>
    </source>
</evidence>